<feature type="domain" description="RING-CH-type" evidence="10">
    <location>
        <begin position="736"/>
        <end position="806"/>
    </location>
</feature>
<comment type="catalytic activity">
    <reaction evidence="1">
        <text>S-ubiquitinyl-[E2 ubiquitin-conjugating enzyme]-L-cysteine + [acceptor protein]-L-lysine = [E2 ubiquitin-conjugating enzyme]-L-cysteine + N(6)-ubiquitinyl-[acceptor protein]-L-lysine.</text>
        <dbReference type="EC" id="2.3.2.27"/>
    </reaction>
</comment>
<dbReference type="InterPro" id="IPR052297">
    <property type="entry name" value="RING-CH-type_E3_ubiq-ligase"/>
</dbReference>
<evidence type="ECO:0000256" key="9">
    <source>
        <dbReference type="SAM" id="MobiDB-lite"/>
    </source>
</evidence>
<evidence type="ECO:0000256" key="1">
    <source>
        <dbReference type="ARBA" id="ARBA00000900"/>
    </source>
</evidence>
<dbReference type="RefSeq" id="XP_032802007.1">
    <property type="nucleotide sequence ID" value="XM_032946116.1"/>
</dbReference>
<dbReference type="SUPFAM" id="SSF57850">
    <property type="entry name" value="RING/U-box"/>
    <property type="match status" value="1"/>
</dbReference>
<evidence type="ECO:0000313" key="15">
    <source>
        <dbReference type="RefSeq" id="XP_032802010.1"/>
    </source>
</evidence>
<dbReference type="AlphaFoldDB" id="A0AAJ7WLD1"/>
<keyword evidence="11" id="KW-1185">Reference proteome</keyword>
<keyword evidence="7" id="KW-0833">Ubl conjugation pathway</keyword>
<dbReference type="RefSeq" id="XP_032802006.1">
    <property type="nucleotide sequence ID" value="XM_032946115.1"/>
</dbReference>
<feature type="region of interest" description="Disordered" evidence="9">
    <location>
        <begin position="26"/>
        <end position="168"/>
    </location>
</feature>
<dbReference type="Proteomes" id="UP001318040">
    <property type="component" value="Chromosome 4"/>
</dbReference>
<dbReference type="EC" id="2.3.2.27" evidence="3"/>
<evidence type="ECO:0000256" key="6">
    <source>
        <dbReference type="ARBA" id="ARBA00022771"/>
    </source>
</evidence>
<dbReference type="Gene3D" id="3.30.40.10">
    <property type="entry name" value="Zinc/RING finger domain, C3HC4 (zinc finger)"/>
    <property type="match status" value="1"/>
</dbReference>
<feature type="compositionally biased region" description="Low complexity" evidence="9">
    <location>
        <begin position="75"/>
        <end position="90"/>
    </location>
</feature>
<dbReference type="Pfam" id="PF12906">
    <property type="entry name" value="RINGv"/>
    <property type="match status" value="1"/>
</dbReference>
<evidence type="ECO:0000313" key="12">
    <source>
        <dbReference type="RefSeq" id="XP_032802006.1"/>
    </source>
</evidence>
<dbReference type="PANTHER" id="PTHR14471:SF5">
    <property type="entry name" value="E3 UBIQUITIN-PROTEIN LIGASE MARCHF10-RELATED"/>
    <property type="match status" value="1"/>
</dbReference>
<evidence type="ECO:0000256" key="7">
    <source>
        <dbReference type="ARBA" id="ARBA00022786"/>
    </source>
</evidence>
<dbReference type="KEGG" id="pmrn:116938672"/>
<evidence type="ECO:0000313" key="13">
    <source>
        <dbReference type="RefSeq" id="XP_032802007.1"/>
    </source>
</evidence>
<dbReference type="RefSeq" id="XP_032802012.1">
    <property type="nucleotide sequence ID" value="XM_032946121.1"/>
</dbReference>
<proteinExistence type="predicted"/>
<keyword evidence="6" id="KW-0863">Zinc-finger</keyword>
<keyword evidence="8" id="KW-0862">Zinc</keyword>
<evidence type="ECO:0000256" key="5">
    <source>
        <dbReference type="ARBA" id="ARBA00022723"/>
    </source>
</evidence>
<evidence type="ECO:0000256" key="8">
    <source>
        <dbReference type="ARBA" id="ARBA00022833"/>
    </source>
</evidence>
<evidence type="ECO:0000313" key="11">
    <source>
        <dbReference type="Proteomes" id="UP001318040"/>
    </source>
</evidence>
<keyword evidence="5" id="KW-0479">Metal-binding</keyword>
<dbReference type="GO" id="GO:0008270">
    <property type="term" value="F:zinc ion binding"/>
    <property type="evidence" value="ECO:0007669"/>
    <property type="project" value="UniProtKB-KW"/>
</dbReference>
<keyword evidence="4" id="KW-0808">Transferase</keyword>
<dbReference type="InterPro" id="IPR013083">
    <property type="entry name" value="Znf_RING/FYVE/PHD"/>
</dbReference>
<gene>
    <name evidence="12 13 14 15 16 17" type="primary">MARCHF7</name>
</gene>
<dbReference type="GO" id="GO:0061630">
    <property type="term" value="F:ubiquitin protein ligase activity"/>
    <property type="evidence" value="ECO:0007669"/>
    <property type="project" value="UniProtKB-EC"/>
</dbReference>
<dbReference type="InterPro" id="IPR011016">
    <property type="entry name" value="Znf_RING-CH"/>
</dbReference>
<dbReference type="SMART" id="SM00744">
    <property type="entry name" value="RINGv"/>
    <property type="match status" value="1"/>
</dbReference>
<dbReference type="PANTHER" id="PTHR14471">
    <property type="entry name" value="MARCH7/10 E3 UBIQUITIN PROTEIN LIGASE FAMILY MEMBER"/>
    <property type="match status" value="1"/>
</dbReference>
<feature type="region of interest" description="Disordered" evidence="9">
    <location>
        <begin position="443"/>
        <end position="475"/>
    </location>
</feature>
<feature type="compositionally biased region" description="Basic and acidic residues" evidence="9">
    <location>
        <begin position="64"/>
        <end position="74"/>
    </location>
</feature>
<evidence type="ECO:0000256" key="4">
    <source>
        <dbReference type="ARBA" id="ARBA00022679"/>
    </source>
</evidence>
<dbReference type="RefSeq" id="XP_032802010.1">
    <property type="nucleotide sequence ID" value="XM_032946119.1"/>
</dbReference>
<evidence type="ECO:0000256" key="3">
    <source>
        <dbReference type="ARBA" id="ARBA00012483"/>
    </source>
</evidence>
<dbReference type="PROSITE" id="PS51292">
    <property type="entry name" value="ZF_RING_CH"/>
    <property type="match status" value="1"/>
</dbReference>
<feature type="region of interest" description="Disordered" evidence="9">
    <location>
        <begin position="607"/>
        <end position="649"/>
    </location>
</feature>
<evidence type="ECO:0000313" key="17">
    <source>
        <dbReference type="RefSeq" id="XP_032802012.1"/>
    </source>
</evidence>
<evidence type="ECO:0000259" key="10">
    <source>
        <dbReference type="PROSITE" id="PS51292"/>
    </source>
</evidence>
<feature type="region of interest" description="Disordered" evidence="9">
    <location>
        <begin position="341"/>
        <end position="373"/>
    </location>
</feature>
<dbReference type="CTD" id="64844"/>
<feature type="compositionally biased region" description="Low complexity" evidence="9">
    <location>
        <begin position="107"/>
        <end position="118"/>
    </location>
</feature>
<reference evidence="12 13" key="1">
    <citation type="submission" date="2025-04" db="UniProtKB">
        <authorList>
            <consortium name="RefSeq"/>
        </authorList>
    </citation>
    <scope>IDENTIFICATION</scope>
    <source>
        <tissue evidence="12 13">Sperm</tissue>
    </source>
</reference>
<comment type="pathway">
    <text evidence="2">Protein modification; protein ubiquitination.</text>
</comment>
<evidence type="ECO:0000313" key="16">
    <source>
        <dbReference type="RefSeq" id="XP_032802011.1"/>
    </source>
</evidence>
<dbReference type="RefSeq" id="XP_032802009.1">
    <property type="nucleotide sequence ID" value="XM_032946118.1"/>
</dbReference>
<accession>A0AAJ7WLD1</accession>
<organism evidence="11 16">
    <name type="scientific">Petromyzon marinus</name>
    <name type="common">Sea lamprey</name>
    <dbReference type="NCBI Taxonomy" id="7757"/>
    <lineage>
        <taxon>Eukaryota</taxon>
        <taxon>Metazoa</taxon>
        <taxon>Chordata</taxon>
        <taxon>Craniata</taxon>
        <taxon>Vertebrata</taxon>
        <taxon>Cyclostomata</taxon>
        <taxon>Hyperoartia</taxon>
        <taxon>Petromyzontiformes</taxon>
        <taxon>Petromyzontidae</taxon>
        <taxon>Petromyzon</taxon>
    </lineage>
</organism>
<evidence type="ECO:0000313" key="14">
    <source>
        <dbReference type="RefSeq" id="XP_032802009.1"/>
    </source>
</evidence>
<protein>
    <recommendedName>
        <fullName evidence="3">RING-type E3 ubiquitin transferase</fullName>
        <ecNumber evidence="3">2.3.2.27</ecNumber>
    </recommendedName>
</protein>
<name>A0AAJ7WLD1_PETMA</name>
<evidence type="ECO:0000256" key="2">
    <source>
        <dbReference type="ARBA" id="ARBA00004906"/>
    </source>
</evidence>
<dbReference type="RefSeq" id="XP_032802011.1">
    <property type="nucleotide sequence ID" value="XM_032946120.1"/>
</dbReference>
<sequence length="911" mass="101140">MRRTFEPNKVWVNKREEPVNRNWELRSTGRDVQSQRPSCTNSVSQRLVGMGCSSSRALSPRDSAGSRDTARMDSRGSSARSSRDNGSAGATARQLSPHEELSKRPKLLSSSSAAPLPANSGPTLQRRPVPSDISLPTDASGIGDATLPGHGRNRENLTSSRIYPLNHRPRTFDFDTEQDRLSAHLAQGARPRHVYNRHATEVREPNYIEPDYMSSPLPRGYRERSYAFLSRRQTSMNRGTNETRTARTGNDPEELSSVRRSWVPYSIPSSSHQGSECLLPHMSVSAASSRQSSEVGHAQDINAGASAAARRNPSGNEPAFSYFRVPHTEEGIDLSRENWNESGLRRRTTGRSVPQNANPEIDGLSGFTDSNLPSRWASTRLSAARDIMHDMERSGVSLRLSELRRRLLTTSGGVGLGRGENVSNPYQNASSLRTTVNNLRADRQTDRQPDPVQQTGFTRFGARRGTNSRSTVEMAASETEGINMQSSWPEGNVQNGNVAQNETLRSNMSPYLRDASPVQRCMGRGRRVPREESSRPPTFSYFPSLGFESPLRQWQENTDLRRQRADSPYVNTFSVNNTLPYRAYSSPHDTSDSFDIDLSYILDGASDSSSSASGRIQSNESIGASSAGSSSSGPFQSSPVSTASRTSRDDEVRVLGIVPGSSSLLFSLSDRSAGFGSVAEDNVTSTATARHRRTVGTSQPVTSRLGTHEMSSAQLLPSRDPERLRQIQERLLMEDSDEEEGDLCRICQMSAVAPGNLLVVPCSCTGSLQYVHQDCMRRWLEAKIKSGAELSAVLHCELCKQLLRFEVEGFDIHQLYQEHSANQAQSDFVHSGLYLVLLLHLCEQRFNDILRNPRPNRLLHLTRLFPRLQQDDHESSDDDGDDDEDDEFQAFRTILQDGTILIARSRRHRDV</sequence>
<feature type="compositionally biased region" description="Polar residues" evidence="9">
    <location>
        <begin position="30"/>
        <end position="45"/>
    </location>
</feature>
<feature type="compositionally biased region" description="Low complexity" evidence="9">
    <location>
        <begin position="607"/>
        <end position="641"/>
    </location>
</feature>